<sequence length="192" mass="21985">MDINEKYIVLVTGFGPFGNHIINASWEAVKELNKLCANSKEMTDVEIIVKEIPVSYEDVTMYISKLWKEYKPILILHTGVSSKAQCLTIECCAHNNGYLRPDIFNKCPDENNIESKMFETKLNVKQICNVINQNTGKTKCNACISYNAGRYLCEYIYYKSLQIAPERTLFIHVPDFNQYSSNQSAKGLYDIL</sequence>
<evidence type="ECO:0000313" key="7">
    <source>
        <dbReference type="Proteomes" id="UP000250275"/>
    </source>
</evidence>
<proteinExistence type="inferred from homology"/>
<dbReference type="AlphaFoldDB" id="A0A310SD72"/>
<dbReference type="GO" id="GO:0006508">
    <property type="term" value="P:proteolysis"/>
    <property type="evidence" value="ECO:0007669"/>
    <property type="project" value="UniProtKB-KW"/>
</dbReference>
<dbReference type="InterPro" id="IPR016125">
    <property type="entry name" value="Peptidase_C15-like"/>
</dbReference>
<dbReference type="CDD" id="cd00501">
    <property type="entry name" value="Peptidase_C15"/>
    <property type="match status" value="1"/>
</dbReference>
<keyword evidence="5" id="KW-0788">Thiol protease</keyword>
<gene>
    <name evidence="6" type="ORF">WN48_02198</name>
</gene>
<dbReference type="GO" id="GO:0005829">
    <property type="term" value="C:cytosol"/>
    <property type="evidence" value="ECO:0007669"/>
    <property type="project" value="InterPro"/>
</dbReference>
<dbReference type="SUPFAM" id="SSF53182">
    <property type="entry name" value="Pyrrolidone carboxyl peptidase (pyroglutamate aminopeptidase)"/>
    <property type="match status" value="1"/>
</dbReference>
<reference evidence="6 7" key="1">
    <citation type="submission" date="2015-07" db="EMBL/GenBank/DDBJ databases">
        <title>The genome of Eufriesea mexicana.</title>
        <authorList>
            <person name="Pan H."/>
            <person name="Kapheim K."/>
        </authorList>
    </citation>
    <scope>NUCLEOTIDE SEQUENCE [LARGE SCALE GENOMIC DNA]</scope>
    <source>
        <strain evidence="6">0111107269</strain>
        <tissue evidence="6">Whole body</tissue>
    </source>
</reference>
<accession>A0A310SD72</accession>
<dbReference type="GO" id="GO:0016920">
    <property type="term" value="F:pyroglutamyl-peptidase activity"/>
    <property type="evidence" value="ECO:0007669"/>
    <property type="project" value="InterPro"/>
</dbReference>
<name>A0A310SD72_9HYME</name>
<dbReference type="PRINTS" id="PR00706">
    <property type="entry name" value="PYROGLUPTASE"/>
</dbReference>
<dbReference type="Proteomes" id="UP000250275">
    <property type="component" value="Unassembled WGS sequence"/>
</dbReference>
<dbReference type="PANTHER" id="PTHR23402">
    <property type="entry name" value="PROTEASE FAMILY C15 PYROGLUTAMYL-PEPTIDASE I-RELATED"/>
    <property type="match status" value="1"/>
</dbReference>
<keyword evidence="7" id="KW-1185">Reference proteome</keyword>
<evidence type="ECO:0000256" key="1">
    <source>
        <dbReference type="ARBA" id="ARBA00006641"/>
    </source>
</evidence>
<evidence type="ECO:0000256" key="5">
    <source>
        <dbReference type="ARBA" id="ARBA00022807"/>
    </source>
</evidence>
<dbReference type="InterPro" id="IPR000816">
    <property type="entry name" value="Peptidase_C15"/>
</dbReference>
<dbReference type="InterPro" id="IPR036440">
    <property type="entry name" value="Peptidase_C15-like_sf"/>
</dbReference>
<evidence type="ECO:0000256" key="3">
    <source>
        <dbReference type="ARBA" id="ARBA00022670"/>
    </source>
</evidence>
<evidence type="ECO:0000256" key="2">
    <source>
        <dbReference type="ARBA" id="ARBA00022490"/>
    </source>
</evidence>
<dbReference type="PANTHER" id="PTHR23402:SF1">
    <property type="entry name" value="PYROGLUTAMYL-PEPTIDASE I"/>
    <property type="match status" value="1"/>
</dbReference>
<dbReference type="Pfam" id="PF01470">
    <property type="entry name" value="Peptidase_C15"/>
    <property type="match status" value="1"/>
</dbReference>
<keyword evidence="2" id="KW-0963">Cytoplasm</keyword>
<keyword evidence="3" id="KW-0645">Protease</keyword>
<dbReference type="OrthoDB" id="407146at2759"/>
<dbReference type="EMBL" id="KQ775154">
    <property type="protein sequence ID" value="OAD52277.1"/>
    <property type="molecule type" value="Genomic_DNA"/>
</dbReference>
<dbReference type="Gene3D" id="3.40.630.20">
    <property type="entry name" value="Peptidase C15, pyroglutamyl peptidase I-like"/>
    <property type="match status" value="1"/>
</dbReference>
<feature type="non-terminal residue" evidence="6">
    <location>
        <position position="192"/>
    </location>
</feature>
<protein>
    <submittedName>
        <fullName evidence="6">Pyroglutamyl-peptidase 1</fullName>
    </submittedName>
</protein>
<comment type="similarity">
    <text evidence="1">Belongs to the peptidase C15 family.</text>
</comment>
<organism evidence="6 7">
    <name type="scientific">Eufriesea mexicana</name>
    <dbReference type="NCBI Taxonomy" id="516756"/>
    <lineage>
        <taxon>Eukaryota</taxon>
        <taxon>Metazoa</taxon>
        <taxon>Ecdysozoa</taxon>
        <taxon>Arthropoda</taxon>
        <taxon>Hexapoda</taxon>
        <taxon>Insecta</taxon>
        <taxon>Pterygota</taxon>
        <taxon>Neoptera</taxon>
        <taxon>Endopterygota</taxon>
        <taxon>Hymenoptera</taxon>
        <taxon>Apocrita</taxon>
        <taxon>Aculeata</taxon>
        <taxon>Apoidea</taxon>
        <taxon>Anthophila</taxon>
        <taxon>Apidae</taxon>
        <taxon>Eufriesea</taxon>
    </lineage>
</organism>
<dbReference type="PIRSF" id="PIRSF015592">
    <property type="entry name" value="Prld-crbxl_pptds"/>
    <property type="match status" value="1"/>
</dbReference>
<evidence type="ECO:0000256" key="4">
    <source>
        <dbReference type="ARBA" id="ARBA00022801"/>
    </source>
</evidence>
<evidence type="ECO:0000313" key="6">
    <source>
        <dbReference type="EMBL" id="OAD52277.1"/>
    </source>
</evidence>
<keyword evidence="4" id="KW-0378">Hydrolase</keyword>